<protein>
    <submittedName>
        <fullName evidence="2">SnoaL-like domain protein</fullName>
    </submittedName>
</protein>
<dbReference type="AlphaFoldDB" id="J3F1Q4"/>
<dbReference type="EMBL" id="ALJK01000182">
    <property type="protein sequence ID" value="EJN84042.1"/>
    <property type="molecule type" value="Genomic_DNA"/>
</dbReference>
<sequence>MNHFTEEQHMTTDNKTTSDSALGIATAYHEAWTGGDLDKAVSFMADDVVVHAPGKELNGKEEYRAYLGGFMKVMEGHTPHAAFGDDSTAVLYYFPHTPSTRSAPVSECFLVESGVIKESHLVFDRLSYAPPSEPQ</sequence>
<comment type="caution">
    <text evidence="2">The sequence shown here is derived from an EMBL/GenBank/DDBJ whole genome shotgun (WGS) entry which is preliminary data.</text>
</comment>
<dbReference type="Proteomes" id="UP000007814">
    <property type="component" value="Unassembled WGS sequence"/>
</dbReference>
<feature type="domain" description="SnoaL-like" evidence="1">
    <location>
        <begin position="26"/>
        <end position="117"/>
    </location>
</feature>
<reference evidence="2 3" key="1">
    <citation type="submission" date="2012-07" db="EMBL/GenBank/DDBJ databases">
        <authorList>
            <person name="Durkin A.S."/>
            <person name="McCorrison J."/>
            <person name="Torralba M."/>
            <person name="Gillis M."/>
            <person name="Methe B."/>
            <person name="Sutton G."/>
            <person name="Nelson K.E."/>
        </authorList>
    </citation>
    <scope>NUCLEOTIDE SEQUENCE [LARGE SCALE GENOMIC DNA]</scope>
    <source>
        <strain evidence="3">ATCC 12104 / DSM 43013 / CCUG 2238 / JCM 8349 / NCTC 10301 / Howell 279</strain>
    </source>
</reference>
<evidence type="ECO:0000313" key="2">
    <source>
        <dbReference type="EMBL" id="EJN84042.1"/>
    </source>
</evidence>
<evidence type="ECO:0000259" key="1">
    <source>
        <dbReference type="Pfam" id="PF12680"/>
    </source>
</evidence>
<dbReference type="Pfam" id="PF12680">
    <property type="entry name" value="SnoaL_2"/>
    <property type="match status" value="1"/>
</dbReference>
<dbReference type="InterPro" id="IPR032710">
    <property type="entry name" value="NTF2-like_dom_sf"/>
</dbReference>
<dbReference type="SUPFAM" id="SSF54427">
    <property type="entry name" value="NTF2-like"/>
    <property type="match status" value="1"/>
</dbReference>
<evidence type="ECO:0000313" key="3">
    <source>
        <dbReference type="Proteomes" id="UP000007814"/>
    </source>
</evidence>
<name>J3F1Q4_ACTNH</name>
<organism evidence="2 3">
    <name type="scientific">Actinomyces naeslundii (strain ATCC 12104 / DSM 43013 / CCUG 2238 / JCM 8349 / NCTC 10301 / Howell 279)</name>
    <dbReference type="NCBI Taxonomy" id="1115803"/>
    <lineage>
        <taxon>Bacteria</taxon>
        <taxon>Bacillati</taxon>
        <taxon>Actinomycetota</taxon>
        <taxon>Actinomycetes</taxon>
        <taxon>Actinomycetales</taxon>
        <taxon>Actinomycetaceae</taxon>
        <taxon>Actinomyces</taxon>
    </lineage>
</organism>
<dbReference type="Gene3D" id="3.10.450.50">
    <property type="match status" value="1"/>
</dbReference>
<dbReference type="InterPro" id="IPR037401">
    <property type="entry name" value="SnoaL-like"/>
</dbReference>
<dbReference type="PATRIC" id="fig|1115803.3.peg.2082"/>
<proteinExistence type="predicted"/>
<dbReference type="eggNOG" id="COG3631">
    <property type="taxonomic scope" value="Bacteria"/>
</dbReference>
<gene>
    <name evidence="2" type="ORF">HMPREF1129_0259</name>
</gene>
<accession>J3F1Q4</accession>